<organism evidence="2 3">
    <name type="scientific">Homarus americanus</name>
    <name type="common">American lobster</name>
    <dbReference type="NCBI Taxonomy" id="6706"/>
    <lineage>
        <taxon>Eukaryota</taxon>
        <taxon>Metazoa</taxon>
        <taxon>Ecdysozoa</taxon>
        <taxon>Arthropoda</taxon>
        <taxon>Crustacea</taxon>
        <taxon>Multicrustacea</taxon>
        <taxon>Malacostraca</taxon>
        <taxon>Eumalacostraca</taxon>
        <taxon>Eucarida</taxon>
        <taxon>Decapoda</taxon>
        <taxon>Pleocyemata</taxon>
        <taxon>Astacidea</taxon>
        <taxon>Nephropoidea</taxon>
        <taxon>Nephropidae</taxon>
        <taxon>Homarus</taxon>
    </lineage>
</organism>
<name>A0A8J5MR06_HOMAM</name>
<comment type="caution">
    <text evidence="2">The sequence shown here is derived from an EMBL/GenBank/DDBJ whole genome shotgun (WGS) entry which is preliminary data.</text>
</comment>
<gene>
    <name evidence="2" type="ORF">Hamer_G028176</name>
</gene>
<protein>
    <submittedName>
        <fullName evidence="2">Uncharacterized protein</fullName>
    </submittedName>
</protein>
<evidence type="ECO:0000313" key="2">
    <source>
        <dbReference type="EMBL" id="KAG7160670.1"/>
    </source>
</evidence>
<evidence type="ECO:0000313" key="3">
    <source>
        <dbReference type="Proteomes" id="UP000747542"/>
    </source>
</evidence>
<reference evidence="2" key="1">
    <citation type="journal article" date="2021" name="Sci. Adv.">
        <title>The American lobster genome reveals insights on longevity, neural, and immune adaptations.</title>
        <authorList>
            <person name="Polinski J.M."/>
            <person name="Zimin A.V."/>
            <person name="Clark K.F."/>
            <person name="Kohn A.B."/>
            <person name="Sadowski N."/>
            <person name="Timp W."/>
            <person name="Ptitsyn A."/>
            <person name="Khanna P."/>
            <person name="Romanova D.Y."/>
            <person name="Williams P."/>
            <person name="Greenwood S.J."/>
            <person name="Moroz L.L."/>
            <person name="Walt D.R."/>
            <person name="Bodnar A.G."/>
        </authorList>
    </citation>
    <scope>NUCLEOTIDE SEQUENCE</scope>
    <source>
        <strain evidence="2">GMGI-L3</strain>
    </source>
</reference>
<feature type="region of interest" description="Disordered" evidence="1">
    <location>
        <begin position="66"/>
        <end position="85"/>
    </location>
</feature>
<dbReference type="Proteomes" id="UP000747542">
    <property type="component" value="Unassembled WGS sequence"/>
</dbReference>
<keyword evidence="3" id="KW-1185">Reference proteome</keyword>
<feature type="non-terminal residue" evidence="2">
    <location>
        <position position="245"/>
    </location>
</feature>
<proteinExistence type="predicted"/>
<sequence length="245" mass="26538">TWARRVTGVSESWAGGGVGPGLRVVVRTLGTAGVMVSQRPWAGTLGTADPWARRVWVSVGTLGTTGSGVGTHRHGSGESQARLAGEGGVGTLGFDGWSESDPQAGGREVVRPWTVDLTAQTQHYNKTYDSPDYKVLYRTLTELLQDSYRTLFTGLYGYSPMTSPRLYLTPRMDLSVVVSPGARHILTGLSQPSSDLGVWGDWMEASRAPTPIKTRRLALKFCRRSNSSFSIKFKSSVDGRELVSN</sequence>
<accession>A0A8J5MR06</accession>
<dbReference type="EMBL" id="JAHLQT010031022">
    <property type="protein sequence ID" value="KAG7160670.1"/>
    <property type="molecule type" value="Genomic_DNA"/>
</dbReference>
<evidence type="ECO:0000256" key="1">
    <source>
        <dbReference type="SAM" id="MobiDB-lite"/>
    </source>
</evidence>
<dbReference type="AlphaFoldDB" id="A0A8J5MR06"/>